<evidence type="ECO:0000313" key="3">
    <source>
        <dbReference type="Proteomes" id="UP001303222"/>
    </source>
</evidence>
<reference evidence="2" key="1">
    <citation type="journal article" date="2023" name="Mol. Phylogenet. Evol.">
        <title>Genome-scale phylogeny and comparative genomics of the fungal order Sordariales.</title>
        <authorList>
            <person name="Hensen N."/>
            <person name="Bonometti L."/>
            <person name="Westerberg I."/>
            <person name="Brannstrom I.O."/>
            <person name="Guillou S."/>
            <person name="Cros-Aarteil S."/>
            <person name="Calhoun S."/>
            <person name="Haridas S."/>
            <person name="Kuo A."/>
            <person name="Mondo S."/>
            <person name="Pangilinan J."/>
            <person name="Riley R."/>
            <person name="LaButti K."/>
            <person name="Andreopoulos B."/>
            <person name="Lipzen A."/>
            <person name="Chen C."/>
            <person name="Yan M."/>
            <person name="Daum C."/>
            <person name="Ng V."/>
            <person name="Clum A."/>
            <person name="Steindorff A."/>
            <person name="Ohm R.A."/>
            <person name="Martin F."/>
            <person name="Silar P."/>
            <person name="Natvig D.O."/>
            <person name="Lalanne C."/>
            <person name="Gautier V."/>
            <person name="Ament-Velasquez S.L."/>
            <person name="Kruys A."/>
            <person name="Hutchinson M.I."/>
            <person name="Powell A.J."/>
            <person name="Barry K."/>
            <person name="Miller A.N."/>
            <person name="Grigoriev I.V."/>
            <person name="Debuchy R."/>
            <person name="Gladieux P."/>
            <person name="Hiltunen Thoren M."/>
            <person name="Johannesson H."/>
        </authorList>
    </citation>
    <scope>NUCLEOTIDE SEQUENCE</scope>
    <source>
        <strain evidence="2">CBS 626.80</strain>
    </source>
</reference>
<protein>
    <submittedName>
        <fullName evidence="2">Uncharacterized protein</fullName>
    </submittedName>
</protein>
<feature type="region of interest" description="Disordered" evidence="1">
    <location>
        <begin position="1"/>
        <end position="44"/>
    </location>
</feature>
<organism evidence="2 3">
    <name type="scientific">Pseudoneurospora amorphoporcata</name>
    <dbReference type="NCBI Taxonomy" id="241081"/>
    <lineage>
        <taxon>Eukaryota</taxon>
        <taxon>Fungi</taxon>
        <taxon>Dikarya</taxon>
        <taxon>Ascomycota</taxon>
        <taxon>Pezizomycotina</taxon>
        <taxon>Sordariomycetes</taxon>
        <taxon>Sordariomycetidae</taxon>
        <taxon>Sordariales</taxon>
        <taxon>Sordariaceae</taxon>
        <taxon>Pseudoneurospora</taxon>
    </lineage>
</organism>
<gene>
    <name evidence="2" type="ORF">QBC32DRAFT_201439</name>
</gene>
<proteinExistence type="predicted"/>
<keyword evidence="3" id="KW-1185">Reference proteome</keyword>
<comment type="caution">
    <text evidence="2">The sequence shown here is derived from an EMBL/GenBank/DDBJ whole genome shotgun (WGS) entry which is preliminary data.</text>
</comment>
<dbReference type="Proteomes" id="UP001303222">
    <property type="component" value="Unassembled WGS sequence"/>
</dbReference>
<feature type="non-terminal residue" evidence="2">
    <location>
        <position position="1"/>
    </location>
</feature>
<evidence type="ECO:0000256" key="1">
    <source>
        <dbReference type="SAM" id="MobiDB-lite"/>
    </source>
</evidence>
<dbReference type="EMBL" id="MU859061">
    <property type="protein sequence ID" value="KAK3957093.1"/>
    <property type="molecule type" value="Genomic_DNA"/>
</dbReference>
<sequence>DPAIISSKLRAPPQEQPAQPVAYSESSVPPTRPWSASTSTTAHSKVEFKPHVNTADQRKHVFGHHGRMKPEWQEAMKVVLGLHGDR</sequence>
<feature type="compositionally biased region" description="Low complexity" evidence="1">
    <location>
        <begin position="11"/>
        <end position="22"/>
    </location>
</feature>
<feature type="compositionally biased region" description="Polar residues" evidence="1">
    <location>
        <begin position="24"/>
        <end position="43"/>
    </location>
</feature>
<accession>A0AAN6SKY5</accession>
<evidence type="ECO:0000313" key="2">
    <source>
        <dbReference type="EMBL" id="KAK3957093.1"/>
    </source>
</evidence>
<dbReference type="AlphaFoldDB" id="A0AAN6SKY5"/>
<name>A0AAN6SKY5_9PEZI</name>
<reference evidence="2" key="2">
    <citation type="submission" date="2023-06" db="EMBL/GenBank/DDBJ databases">
        <authorList>
            <consortium name="Lawrence Berkeley National Laboratory"/>
            <person name="Mondo S.J."/>
            <person name="Hensen N."/>
            <person name="Bonometti L."/>
            <person name="Westerberg I."/>
            <person name="Brannstrom I.O."/>
            <person name="Guillou S."/>
            <person name="Cros-Aarteil S."/>
            <person name="Calhoun S."/>
            <person name="Haridas S."/>
            <person name="Kuo A."/>
            <person name="Pangilinan J."/>
            <person name="Riley R."/>
            <person name="Labutti K."/>
            <person name="Andreopoulos B."/>
            <person name="Lipzen A."/>
            <person name="Chen C."/>
            <person name="Yanf M."/>
            <person name="Daum C."/>
            <person name="Ng V."/>
            <person name="Clum A."/>
            <person name="Steindorff A."/>
            <person name="Ohm R."/>
            <person name="Martin F."/>
            <person name="Silar P."/>
            <person name="Natvig D."/>
            <person name="Lalanne C."/>
            <person name="Gautier V."/>
            <person name="Ament-Velasquez S.L."/>
            <person name="Kruys A."/>
            <person name="Hutchinson M.I."/>
            <person name="Powell A.J."/>
            <person name="Barry K."/>
            <person name="Miller A.N."/>
            <person name="Grigoriev I.V."/>
            <person name="Debuchy R."/>
            <person name="Gladieux P."/>
            <person name="Thoren M.H."/>
            <person name="Johannesson H."/>
        </authorList>
    </citation>
    <scope>NUCLEOTIDE SEQUENCE</scope>
    <source>
        <strain evidence="2">CBS 626.80</strain>
    </source>
</reference>